<organism evidence="1 2">
    <name type="scientific">Lophiotrema nucula</name>
    <dbReference type="NCBI Taxonomy" id="690887"/>
    <lineage>
        <taxon>Eukaryota</taxon>
        <taxon>Fungi</taxon>
        <taxon>Dikarya</taxon>
        <taxon>Ascomycota</taxon>
        <taxon>Pezizomycotina</taxon>
        <taxon>Dothideomycetes</taxon>
        <taxon>Pleosporomycetidae</taxon>
        <taxon>Pleosporales</taxon>
        <taxon>Lophiotremataceae</taxon>
        <taxon>Lophiotrema</taxon>
    </lineage>
</organism>
<name>A0A6A5YK30_9PLEO</name>
<protein>
    <submittedName>
        <fullName evidence="1">Uncharacterized protein</fullName>
    </submittedName>
</protein>
<dbReference type="EMBL" id="ML977355">
    <property type="protein sequence ID" value="KAF2107333.1"/>
    <property type="molecule type" value="Genomic_DNA"/>
</dbReference>
<gene>
    <name evidence="1" type="ORF">BDV96DRAFT_589571</name>
</gene>
<dbReference type="PANTHER" id="PTHR38696">
    <property type="entry name" value="MEDIATOR OF RNA POLYMERASE II TRANSCRIPTION SUBUNIT 13"/>
    <property type="match status" value="1"/>
</dbReference>
<accession>A0A6A5YK30</accession>
<keyword evidence="2" id="KW-1185">Reference proteome</keyword>
<evidence type="ECO:0000313" key="1">
    <source>
        <dbReference type="EMBL" id="KAF2107333.1"/>
    </source>
</evidence>
<dbReference type="Proteomes" id="UP000799770">
    <property type="component" value="Unassembled WGS sequence"/>
</dbReference>
<dbReference type="OrthoDB" id="58379at2759"/>
<evidence type="ECO:0000313" key="2">
    <source>
        <dbReference type="Proteomes" id="UP000799770"/>
    </source>
</evidence>
<dbReference type="PANTHER" id="PTHR38696:SF1">
    <property type="entry name" value="MEDIATOR OF RNA POLYMERASE II TRANSCRIPTION SUBUNIT 13"/>
    <property type="match status" value="1"/>
</dbReference>
<sequence length="153" mass="17158">MLMTSTDVSKAQWDSDTLIFRYQSPAPLAMEWLSLAFSANNRLRFIDAPSHIPLKVVERLGKSKMECKCKEHRVEGCYEVKIQGMGWGQYSAEGVKIRGLVLDILDVFEEEGWTIYASVDQKVGGEGSGGGDTDTWHCCRPKGWVPGMPVYHN</sequence>
<proteinExistence type="predicted"/>
<reference evidence="1" key="1">
    <citation type="journal article" date="2020" name="Stud. Mycol.">
        <title>101 Dothideomycetes genomes: a test case for predicting lifestyles and emergence of pathogens.</title>
        <authorList>
            <person name="Haridas S."/>
            <person name="Albert R."/>
            <person name="Binder M."/>
            <person name="Bloem J."/>
            <person name="Labutti K."/>
            <person name="Salamov A."/>
            <person name="Andreopoulos B."/>
            <person name="Baker S."/>
            <person name="Barry K."/>
            <person name="Bills G."/>
            <person name="Bluhm B."/>
            <person name="Cannon C."/>
            <person name="Castanera R."/>
            <person name="Culley D."/>
            <person name="Daum C."/>
            <person name="Ezra D."/>
            <person name="Gonzalez J."/>
            <person name="Henrissat B."/>
            <person name="Kuo A."/>
            <person name="Liang C."/>
            <person name="Lipzen A."/>
            <person name="Lutzoni F."/>
            <person name="Magnuson J."/>
            <person name="Mondo S."/>
            <person name="Nolan M."/>
            <person name="Ohm R."/>
            <person name="Pangilinan J."/>
            <person name="Park H.-J."/>
            <person name="Ramirez L."/>
            <person name="Alfaro M."/>
            <person name="Sun H."/>
            <person name="Tritt A."/>
            <person name="Yoshinaga Y."/>
            <person name="Zwiers L.-H."/>
            <person name="Turgeon B."/>
            <person name="Goodwin S."/>
            <person name="Spatafora J."/>
            <person name="Crous P."/>
            <person name="Grigoriev I."/>
        </authorList>
    </citation>
    <scope>NUCLEOTIDE SEQUENCE</scope>
    <source>
        <strain evidence="1">CBS 627.86</strain>
    </source>
</reference>
<dbReference type="AlphaFoldDB" id="A0A6A5YK30"/>